<dbReference type="InterPro" id="IPR001387">
    <property type="entry name" value="Cro/C1-type_HTH"/>
</dbReference>
<dbReference type="SUPFAM" id="SSF47413">
    <property type="entry name" value="lambda repressor-like DNA-binding domains"/>
    <property type="match status" value="1"/>
</dbReference>
<protein>
    <submittedName>
        <fullName evidence="2">Helix-turn-helix protein</fullName>
    </submittedName>
</protein>
<dbReference type="GO" id="GO:0003677">
    <property type="term" value="F:DNA binding"/>
    <property type="evidence" value="ECO:0007669"/>
    <property type="project" value="InterPro"/>
</dbReference>
<dbReference type="OrthoDB" id="9803379at2"/>
<dbReference type="SMART" id="SM00530">
    <property type="entry name" value="HTH_XRE"/>
    <property type="match status" value="1"/>
</dbReference>
<evidence type="ECO:0000313" key="2">
    <source>
        <dbReference type="EMBL" id="QFT28856.1"/>
    </source>
</evidence>
<evidence type="ECO:0000313" key="3">
    <source>
        <dbReference type="Proteomes" id="UP000326936"/>
    </source>
</evidence>
<organism evidence="2 3">
    <name type="scientific">Vibrio aquimaris</name>
    <dbReference type="NCBI Taxonomy" id="2587862"/>
    <lineage>
        <taxon>Bacteria</taxon>
        <taxon>Pseudomonadati</taxon>
        <taxon>Pseudomonadota</taxon>
        <taxon>Gammaproteobacteria</taxon>
        <taxon>Vibrionales</taxon>
        <taxon>Vibrionaceae</taxon>
        <taxon>Vibrio</taxon>
    </lineage>
</organism>
<dbReference type="InterPro" id="IPR010982">
    <property type="entry name" value="Lambda_DNA-bd_dom_sf"/>
</dbReference>
<name>A0A5P9CRM7_9VIBR</name>
<dbReference type="Gene3D" id="1.10.260.40">
    <property type="entry name" value="lambda repressor-like DNA-binding domains"/>
    <property type="match status" value="1"/>
</dbReference>
<keyword evidence="2" id="KW-0614">Plasmid</keyword>
<evidence type="ECO:0000259" key="1">
    <source>
        <dbReference type="PROSITE" id="PS50943"/>
    </source>
</evidence>
<dbReference type="AlphaFoldDB" id="A0A5P9CRM7"/>
<feature type="domain" description="HTH cro/C1-type" evidence="1">
    <location>
        <begin position="17"/>
        <end position="71"/>
    </location>
</feature>
<keyword evidence="3" id="KW-1185">Reference proteome</keyword>
<gene>
    <name evidence="2" type="ORF">FIV01_20855</name>
</gene>
<proteinExistence type="predicted"/>
<dbReference type="RefSeq" id="WP_152432870.1">
    <property type="nucleotide sequence ID" value="NZ_CBCSDK010000035.1"/>
</dbReference>
<dbReference type="Proteomes" id="UP000326936">
    <property type="component" value="Plasmid pTHAF100_c"/>
</dbReference>
<dbReference type="PROSITE" id="PS50943">
    <property type="entry name" value="HTH_CROC1"/>
    <property type="match status" value="1"/>
</dbReference>
<dbReference type="EMBL" id="CP045353">
    <property type="protein sequence ID" value="QFT28856.1"/>
    <property type="molecule type" value="Genomic_DNA"/>
</dbReference>
<reference evidence="2 3" key="1">
    <citation type="submission" date="2019-10" db="EMBL/GenBank/DDBJ databases">
        <title>Complete genome sequence of Vibrio sp. strain THAF100, isolated from non-filtered water from the water column of tank 6 of a marine aquarium containing stony-coral fragments. Water maintained at 26 degree C.</title>
        <authorList>
            <person name="Ruckert C."/>
            <person name="Franco A."/>
            <person name="Kalinowski J."/>
            <person name="Glaeser S."/>
        </authorList>
    </citation>
    <scope>NUCLEOTIDE SEQUENCE [LARGE SCALE GENOMIC DNA]</scope>
    <source>
        <strain evidence="2 3">THAF100</strain>
        <plasmid evidence="3">pthaf100_c</plasmid>
    </source>
</reference>
<dbReference type="Pfam" id="PF01381">
    <property type="entry name" value="HTH_3"/>
    <property type="match status" value="1"/>
</dbReference>
<dbReference type="KEGG" id="vaq:FIV01_20855"/>
<geneLocation type="plasmid" evidence="3">
    <name>pthaf100_c</name>
</geneLocation>
<accession>A0A5P9CRM7</accession>
<dbReference type="CDD" id="cd00093">
    <property type="entry name" value="HTH_XRE"/>
    <property type="match status" value="1"/>
</dbReference>
<sequence>MTSSVFSKKYEIFRLLLVSARKDLGVTQKVLAEQLNKPQSFVSKYESGERRLDLIEFLDVAAALQFDACQFIKKLEGKSKGEQ</sequence>